<evidence type="ECO:0000256" key="1">
    <source>
        <dbReference type="SAM" id="Phobius"/>
    </source>
</evidence>
<keyword evidence="1" id="KW-0812">Transmembrane</keyword>
<dbReference type="AlphaFoldDB" id="A0A0P0G623"/>
<organism evidence="2 3">
    <name type="scientific">Bacteroides cellulosilyticus</name>
    <dbReference type="NCBI Taxonomy" id="246787"/>
    <lineage>
        <taxon>Bacteria</taxon>
        <taxon>Pseudomonadati</taxon>
        <taxon>Bacteroidota</taxon>
        <taxon>Bacteroidia</taxon>
        <taxon>Bacteroidales</taxon>
        <taxon>Bacteroidaceae</taxon>
        <taxon>Bacteroides</taxon>
    </lineage>
</organism>
<dbReference type="RefSeq" id="WP_029426945.1">
    <property type="nucleotide sequence ID" value="NZ_CP012801.1"/>
</dbReference>
<gene>
    <name evidence="2" type="ORF">BcellWH2_00264</name>
</gene>
<feature type="transmembrane region" description="Helical" evidence="1">
    <location>
        <begin position="6"/>
        <end position="25"/>
    </location>
</feature>
<accession>A0A0P0G623</accession>
<name>A0A0P0G623_9BACE</name>
<reference evidence="2 3" key="1">
    <citation type="journal article" date="2015" name="Science">
        <title>Genetic determinants of in vivo fitness and diet responsiveness in multiple human gut Bacteroides.</title>
        <authorList>
            <person name="Wu M."/>
            <person name="McNulty N.P."/>
            <person name="Rodionov D.A."/>
            <person name="Khoroshkin M.S."/>
            <person name="Griffin N.W."/>
            <person name="Cheng J."/>
            <person name="Latreille P."/>
            <person name="Kerstetter R.A."/>
            <person name="Terrapon N."/>
            <person name="Henrissat B."/>
            <person name="Osterman A.L."/>
            <person name="Gordon J.I."/>
        </authorList>
    </citation>
    <scope>NUCLEOTIDE SEQUENCE [LARGE SCALE GENOMIC DNA]</scope>
    <source>
        <strain evidence="2 3">WH2</strain>
    </source>
</reference>
<keyword evidence="1" id="KW-1133">Transmembrane helix</keyword>
<sequence>MEELLFNLGAAALGGLIGWLVGSAISKYLDKAKDWFQNVWNSLTRSKVTRAVGILVRTGIRRLKKMLLVLQTDGEVEYYEQPDDEGVEVDDSELNDNVLKALNEDGYVPVAVYE</sequence>
<dbReference type="Proteomes" id="UP000061809">
    <property type="component" value="Chromosome"/>
</dbReference>
<protein>
    <submittedName>
        <fullName evidence="2">Uncharacterized protein</fullName>
    </submittedName>
</protein>
<proteinExistence type="predicted"/>
<dbReference type="EMBL" id="CP012801">
    <property type="protein sequence ID" value="ALJ57540.1"/>
    <property type="molecule type" value="Genomic_DNA"/>
</dbReference>
<dbReference type="KEGG" id="bcel:BcellWH2_00264"/>
<keyword evidence="1" id="KW-0472">Membrane</keyword>
<evidence type="ECO:0000313" key="2">
    <source>
        <dbReference type="EMBL" id="ALJ57540.1"/>
    </source>
</evidence>
<dbReference type="PATRIC" id="fig|246787.4.peg.276"/>
<evidence type="ECO:0000313" key="3">
    <source>
        <dbReference type="Proteomes" id="UP000061809"/>
    </source>
</evidence>